<dbReference type="PROSITE" id="PS51186">
    <property type="entry name" value="GNAT"/>
    <property type="match status" value="1"/>
</dbReference>
<feature type="domain" description="N-acetyltransferase" evidence="1">
    <location>
        <begin position="111"/>
        <end position="226"/>
    </location>
</feature>
<gene>
    <name evidence="2" type="ORF">METZ01_LOCUS233055</name>
</gene>
<protein>
    <recommendedName>
        <fullName evidence="1">N-acetyltransferase domain-containing protein</fullName>
    </recommendedName>
</protein>
<dbReference type="Gene3D" id="3.40.630.30">
    <property type="match status" value="1"/>
</dbReference>
<reference evidence="2" key="1">
    <citation type="submission" date="2018-05" db="EMBL/GenBank/DDBJ databases">
        <authorList>
            <person name="Lanie J.A."/>
            <person name="Ng W.-L."/>
            <person name="Kazmierczak K.M."/>
            <person name="Andrzejewski T.M."/>
            <person name="Davidsen T.M."/>
            <person name="Wayne K.J."/>
            <person name="Tettelin H."/>
            <person name="Glass J.I."/>
            <person name="Rusch D."/>
            <person name="Podicherti R."/>
            <person name="Tsui H.-C.T."/>
            <person name="Winkler M.E."/>
        </authorList>
    </citation>
    <scope>NUCLEOTIDE SEQUENCE</scope>
</reference>
<organism evidence="2">
    <name type="scientific">marine metagenome</name>
    <dbReference type="NCBI Taxonomy" id="408172"/>
    <lineage>
        <taxon>unclassified sequences</taxon>
        <taxon>metagenomes</taxon>
        <taxon>ecological metagenomes</taxon>
    </lineage>
</organism>
<dbReference type="InterPro" id="IPR016181">
    <property type="entry name" value="Acyl_CoA_acyltransferase"/>
</dbReference>
<feature type="non-terminal residue" evidence="2">
    <location>
        <position position="226"/>
    </location>
</feature>
<dbReference type="AlphaFoldDB" id="A0A382H182"/>
<proteinExistence type="predicted"/>
<dbReference type="SUPFAM" id="SSF55729">
    <property type="entry name" value="Acyl-CoA N-acyltransferases (Nat)"/>
    <property type="match status" value="1"/>
</dbReference>
<dbReference type="Pfam" id="PF00583">
    <property type="entry name" value="Acetyltransf_1"/>
    <property type="match status" value="1"/>
</dbReference>
<evidence type="ECO:0000313" key="2">
    <source>
        <dbReference type="EMBL" id="SVB80201.1"/>
    </source>
</evidence>
<accession>A0A382H182</accession>
<name>A0A382H182_9ZZZZ</name>
<evidence type="ECO:0000259" key="1">
    <source>
        <dbReference type="PROSITE" id="PS51186"/>
    </source>
</evidence>
<dbReference type="GO" id="GO:0016747">
    <property type="term" value="F:acyltransferase activity, transferring groups other than amino-acyl groups"/>
    <property type="evidence" value="ECO:0007669"/>
    <property type="project" value="InterPro"/>
</dbReference>
<dbReference type="InterPro" id="IPR000182">
    <property type="entry name" value="GNAT_dom"/>
</dbReference>
<sequence length="226" mass="25104">MISSRLQDQLFPWVEKYSKAPLSSFGRKTMPVIIPTDPLEKPTDLLAIQVGDQRALILNDQDIEPKLKELVGNLHPDTIFSTFGFYELSRVTLPYGISVWGPNWFLFGEECTIGANIDNRVEKINDNDLSEVDYKRFWHCYPQAIAGFGIREAGEIAALATVKDRESPVCEIGMEVSQGSQGKGMGRAVVTAAARWILENGQIPLAVVGPFNIPSTRTLRSSGLEY</sequence>
<dbReference type="EMBL" id="UINC01058208">
    <property type="protein sequence ID" value="SVB80201.1"/>
    <property type="molecule type" value="Genomic_DNA"/>
</dbReference>